<evidence type="ECO:0000256" key="1">
    <source>
        <dbReference type="ARBA" id="ARBA00023125"/>
    </source>
</evidence>
<dbReference type="Proteomes" id="UP000183413">
    <property type="component" value="Unassembled WGS sequence"/>
</dbReference>
<reference evidence="3 4" key="1">
    <citation type="submission" date="2016-10" db="EMBL/GenBank/DDBJ databases">
        <authorList>
            <person name="de Groot N.N."/>
        </authorList>
    </citation>
    <scope>NUCLEOTIDE SEQUENCE [LARGE SCALE GENOMIC DNA]</scope>
    <source>
        <strain evidence="3 4">DSM 43067</strain>
    </source>
</reference>
<dbReference type="OrthoDB" id="3404594at2"/>
<evidence type="ECO:0000313" key="4">
    <source>
        <dbReference type="Proteomes" id="UP000183413"/>
    </source>
</evidence>
<dbReference type="AlphaFoldDB" id="A0A1I5M9F5"/>
<dbReference type="InterPro" id="IPR001647">
    <property type="entry name" value="HTH_TetR"/>
</dbReference>
<dbReference type="SUPFAM" id="SSF48498">
    <property type="entry name" value="Tetracyclin repressor-like, C-terminal domain"/>
    <property type="match status" value="1"/>
</dbReference>
<dbReference type="InterPro" id="IPR050109">
    <property type="entry name" value="HTH-type_TetR-like_transc_reg"/>
</dbReference>
<dbReference type="InterPro" id="IPR036271">
    <property type="entry name" value="Tet_transcr_reg_TetR-rel_C_sf"/>
</dbReference>
<protein>
    <submittedName>
        <fullName evidence="3">DNA-binding transcriptional regulator, AcrR family</fullName>
    </submittedName>
</protein>
<gene>
    <name evidence="3" type="ORF">SAMN04489713_111213</name>
</gene>
<keyword evidence="4" id="KW-1185">Reference proteome</keyword>
<accession>A0A1I5M9F5</accession>
<proteinExistence type="predicted"/>
<dbReference type="STRING" id="1993.SAMN04489713_111213"/>
<name>A0A1I5M9F5_9ACTN</name>
<feature type="domain" description="HTH tetR-type" evidence="2">
    <location>
        <begin position="21"/>
        <end position="61"/>
    </location>
</feature>
<dbReference type="PANTHER" id="PTHR30055:SF219">
    <property type="entry name" value="TRANSCRIPTIONAL REGULATORY PROTEIN"/>
    <property type="match status" value="1"/>
</dbReference>
<dbReference type="EMBL" id="FOVH01000011">
    <property type="protein sequence ID" value="SFP06258.1"/>
    <property type="molecule type" value="Genomic_DNA"/>
</dbReference>
<keyword evidence="1 3" id="KW-0238">DNA-binding</keyword>
<evidence type="ECO:0000313" key="3">
    <source>
        <dbReference type="EMBL" id="SFP06258.1"/>
    </source>
</evidence>
<dbReference type="PANTHER" id="PTHR30055">
    <property type="entry name" value="HTH-TYPE TRANSCRIPTIONAL REGULATOR RUTR"/>
    <property type="match status" value="1"/>
</dbReference>
<dbReference type="Pfam" id="PF00440">
    <property type="entry name" value="TetR_N"/>
    <property type="match status" value="1"/>
</dbReference>
<evidence type="ECO:0000259" key="2">
    <source>
        <dbReference type="Pfam" id="PF00440"/>
    </source>
</evidence>
<dbReference type="InParanoid" id="A0A1I5M9F5"/>
<sequence length="205" mass="23021">MVDVGEQSPEEAGGRIPRHVLLTAARLFSEVGYDETTTQLIADACGIDASVVRDAYGGKRGAYLAVMEQLTQERMEHLAPVRAAFTPDAEGLIRLIDRNLDYALEHEELPSIWVHRWMADATDFPDLEERYGLPPFRMINDMVAQAVDGDVDPELFTWHVAWLISGFVRGGFVGADGVRRHADDPDALRRFKLFMHQMARRAAAR</sequence>
<dbReference type="GO" id="GO:0003700">
    <property type="term" value="F:DNA-binding transcription factor activity"/>
    <property type="evidence" value="ECO:0007669"/>
    <property type="project" value="TreeGrafter"/>
</dbReference>
<dbReference type="eggNOG" id="COG1309">
    <property type="taxonomic scope" value="Bacteria"/>
</dbReference>
<dbReference type="SUPFAM" id="SSF46689">
    <property type="entry name" value="Homeodomain-like"/>
    <property type="match status" value="1"/>
</dbReference>
<dbReference type="InterPro" id="IPR009057">
    <property type="entry name" value="Homeodomain-like_sf"/>
</dbReference>
<organism evidence="3 4">
    <name type="scientific">Actinomadura madurae</name>
    <dbReference type="NCBI Taxonomy" id="1993"/>
    <lineage>
        <taxon>Bacteria</taxon>
        <taxon>Bacillati</taxon>
        <taxon>Actinomycetota</taxon>
        <taxon>Actinomycetes</taxon>
        <taxon>Streptosporangiales</taxon>
        <taxon>Thermomonosporaceae</taxon>
        <taxon>Actinomadura</taxon>
    </lineage>
</organism>
<dbReference type="GO" id="GO:0000976">
    <property type="term" value="F:transcription cis-regulatory region binding"/>
    <property type="evidence" value="ECO:0007669"/>
    <property type="project" value="TreeGrafter"/>
</dbReference>
<dbReference type="Gene3D" id="1.10.357.10">
    <property type="entry name" value="Tetracycline Repressor, domain 2"/>
    <property type="match status" value="1"/>
</dbReference>